<dbReference type="Gene3D" id="3.40.50.1820">
    <property type="entry name" value="alpha/beta hydrolase"/>
    <property type="match status" value="2"/>
</dbReference>
<evidence type="ECO:0000256" key="2">
    <source>
        <dbReference type="SAM" id="MobiDB-lite"/>
    </source>
</evidence>
<evidence type="ECO:0000259" key="3">
    <source>
        <dbReference type="Pfam" id="PF00975"/>
    </source>
</evidence>
<feature type="region of interest" description="Disordered" evidence="2">
    <location>
        <begin position="1"/>
        <end position="20"/>
    </location>
</feature>
<proteinExistence type="evidence at transcript level"/>
<dbReference type="Pfam" id="PF00975">
    <property type="entry name" value="Thioesterase"/>
    <property type="match status" value="1"/>
</dbReference>
<feature type="domain" description="Thioesterase" evidence="3">
    <location>
        <begin position="56"/>
        <end position="309"/>
    </location>
</feature>
<accession>A0A023GBB7</accession>
<reference evidence="4" key="1">
    <citation type="submission" date="2014-03" db="EMBL/GenBank/DDBJ databases">
        <title>The sialotranscriptome of Amblyomma triste, Amblyomma parvum and Amblyomma cajennense ticks, uncovered by 454-based RNA-seq.</title>
        <authorList>
            <person name="Garcia G.R."/>
            <person name="Gardinassi L.G."/>
            <person name="Ribeiro J.M."/>
            <person name="Anatriello E."/>
            <person name="Ferreira B.R."/>
            <person name="Moreira H.N."/>
            <person name="Mafra C."/>
            <person name="Olegario M.M."/>
            <person name="Szabo P.J."/>
            <person name="Miranda-Santos I.K."/>
            <person name="Maruyama S.R."/>
        </authorList>
    </citation>
    <scope>NUCLEOTIDE SEQUENCE</scope>
    <source>
        <strain evidence="4">Mato Grasso do Sul</strain>
        <tissue evidence="4">Salivary glands</tissue>
    </source>
</reference>
<organism evidence="4">
    <name type="scientific">Amblyomma triste</name>
    <name type="common">Neotropical tick</name>
    <dbReference type="NCBI Taxonomy" id="251400"/>
    <lineage>
        <taxon>Eukaryota</taxon>
        <taxon>Metazoa</taxon>
        <taxon>Ecdysozoa</taxon>
        <taxon>Arthropoda</taxon>
        <taxon>Chelicerata</taxon>
        <taxon>Arachnida</taxon>
        <taxon>Acari</taxon>
        <taxon>Parasitiformes</taxon>
        <taxon>Ixodida</taxon>
        <taxon>Ixodoidea</taxon>
        <taxon>Ixodidae</taxon>
        <taxon>Amblyomminae</taxon>
        <taxon>Amblyomma</taxon>
    </lineage>
</organism>
<dbReference type="EMBL" id="GBBM01003927">
    <property type="protein sequence ID" value="JAC31491.1"/>
    <property type="molecule type" value="mRNA"/>
</dbReference>
<feature type="compositionally biased region" description="Polar residues" evidence="2">
    <location>
        <begin position="1"/>
        <end position="18"/>
    </location>
</feature>
<evidence type="ECO:0000256" key="1">
    <source>
        <dbReference type="ARBA" id="ARBA00012480"/>
    </source>
</evidence>
<sequence>MSNGTAHSESASRNTVVDEQSKGTMDVFKVLPRSLLENPVPESILIEMNRSLGAPPVFIVHPIEGHVKALFEMAEHLSVPAIGVQRARGIPVQCVEDLAATYLKAIRKRNFRGPFHLVGYSFGAAVAFEMAVQLQASGASLGSLTFLDGSPRYVTTVMTPTCGALKENDDDEDSTLLCMYVMQFLDENFAKVRDRIKQHQDLEAKKEAAVDMILECSPGPQAPRENVAAAVSTFLELRKAGVKYRPKTKFHGNITLIKASMPLISGRHLPPDYGSSECCDGKVCIKVVDGSHESFLQESSAHECASIISHLVQHGN</sequence>
<protein>
    <recommendedName>
        <fullName evidence="1">oleoyl-[acyl-carrier-protein] hydrolase</fullName>
        <ecNumber evidence="1">3.1.2.14</ecNumber>
    </recommendedName>
</protein>
<dbReference type="AlphaFoldDB" id="A0A023GBB7"/>
<dbReference type="InterPro" id="IPR001031">
    <property type="entry name" value="Thioesterase"/>
</dbReference>
<dbReference type="SUPFAM" id="SSF53474">
    <property type="entry name" value="alpha/beta-Hydrolases"/>
    <property type="match status" value="1"/>
</dbReference>
<dbReference type="GO" id="GO:0016297">
    <property type="term" value="F:fatty acyl-[ACP] hydrolase activity"/>
    <property type="evidence" value="ECO:0007669"/>
    <property type="project" value="UniProtKB-EC"/>
</dbReference>
<dbReference type="EC" id="3.1.2.14" evidence="1"/>
<evidence type="ECO:0000313" key="4">
    <source>
        <dbReference type="EMBL" id="JAC31491.1"/>
    </source>
</evidence>
<name>A0A023GBB7_AMBTT</name>
<dbReference type="InterPro" id="IPR029058">
    <property type="entry name" value="AB_hydrolase_fold"/>
</dbReference>